<sequence length="150" mass="17334">MYSDQCGGQNRNIKIAAICNFVTSSNQYNIEQIDQKFLVSGNSYLPCDRDFGVIEREKRYHENIYIPDDWVKVIASAKKKHPKFQNIELDLLYPEGQTIEKNKMKDLQSLFPYIPEIHHSFYNLKTNEGAVDNDVDCALDDEVLEAVPET</sequence>
<dbReference type="Proteomes" id="UP001153636">
    <property type="component" value="Chromosome 1"/>
</dbReference>
<evidence type="ECO:0000313" key="1">
    <source>
        <dbReference type="EMBL" id="CAH1099071.1"/>
    </source>
</evidence>
<gene>
    <name evidence="1" type="ORF">PSYICH_LOCUS371</name>
</gene>
<reference evidence="1" key="1">
    <citation type="submission" date="2022-01" db="EMBL/GenBank/DDBJ databases">
        <authorList>
            <person name="King R."/>
        </authorList>
    </citation>
    <scope>NUCLEOTIDE SEQUENCE</scope>
</reference>
<keyword evidence="2" id="KW-1185">Reference proteome</keyword>
<organism evidence="1 2">
    <name type="scientific">Psylliodes chrysocephalus</name>
    <dbReference type="NCBI Taxonomy" id="3402493"/>
    <lineage>
        <taxon>Eukaryota</taxon>
        <taxon>Metazoa</taxon>
        <taxon>Ecdysozoa</taxon>
        <taxon>Arthropoda</taxon>
        <taxon>Hexapoda</taxon>
        <taxon>Insecta</taxon>
        <taxon>Pterygota</taxon>
        <taxon>Neoptera</taxon>
        <taxon>Endopterygota</taxon>
        <taxon>Coleoptera</taxon>
        <taxon>Polyphaga</taxon>
        <taxon>Cucujiformia</taxon>
        <taxon>Chrysomeloidea</taxon>
        <taxon>Chrysomelidae</taxon>
        <taxon>Galerucinae</taxon>
        <taxon>Alticini</taxon>
        <taxon>Psylliodes</taxon>
    </lineage>
</organism>
<dbReference type="EMBL" id="OV651813">
    <property type="protein sequence ID" value="CAH1099071.1"/>
    <property type="molecule type" value="Genomic_DNA"/>
</dbReference>
<protein>
    <submittedName>
        <fullName evidence="1">Uncharacterized protein</fullName>
    </submittedName>
</protein>
<accession>A0A9P0CJ66</accession>
<dbReference type="OrthoDB" id="6771654at2759"/>
<dbReference type="AlphaFoldDB" id="A0A9P0CJ66"/>
<evidence type="ECO:0000313" key="2">
    <source>
        <dbReference type="Proteomes" id="UP001153636"/>
    </source>
</evidence>
<proteinExistence type="predicted"/>
<name>A0A9P0CJ66_9CUCU</name>